<evidence type="ECO:0000259" key="3">
    <source>
        <dbReference type="PROSITE" id="PS50048"/>
    </source>
</evidence>
<feature type="region of interest" description="Disordered" evidence="2">
    <location>
        <begin position="57"/>
        <end position="92"/>
    </location>
</feature>
<dbReference type="EMBL" id="CAJPDS010000093">
    <property type="protein sequence ID" value="CAF9936638.1"/>
    <property type="molecule type" value="Genomic_DNA"/>
</dbReference>
<proteinExistence type="predicted"/>
<dbReference type="GO" id="GO:0000981">
    <property type="term" value="F:DNA-binding transcription factor activity, RNA polymerase II-specific"/>
    <property type="evidence" value="ECO:0007669"/>
    <property type="project" value="InterPro"/>
</dbReference>
<dbReference type="PANTHER" id="PTHR38791">
    <property type="entry name" value="ZN(II)2CYS6 TRANSCRIPTION FACTOR (EUROFUNG)-RELATED-RELATED"/>
    <property type="match status" value="1"/>
</dbReference>
<accession>A0A8H3IXA4</accession>
<keyword evidence="5" id="KW-1185">Reference proteome</keyword>
<gene>
    <name evidence="4" type="ORF">HETSPECPRED_010398</name>
</gene>
<dbReference type="SMART" id="SM00066">
    <property type="entry name" value="GAL4"/>
    <property type="match status" value="1"/>
</dbReference>
<dbReference type="InterPro" id="IPR053175">
    <property type="entry name" value="DHMBA_Reg_Transcription_Factor"/>
</dbReference>
<organism evidence="4 5">
    <name type="scientific">Heterodermia speciosa</name>
    <dbReference type="NCBI Taxonomy" id="116794"/>
    <lineage>
        <taxon>Eukaryota</taxon>
        <taxon>Fungi</taxon>
        <taxon>Dikarya</taxon>
        <taxon>Ascomycota</taxon>
        <taxon>Pezizomycotina</taxon>
        <taxon>Lecanoromycetes</taxon>
        <taxon>OSLEUM clade</taxon>
        <taxon>Lecanoromycetidae</taxon>
        <taxon>Caliciales</taxon>
        <taxon>Physciaceae</taxon>
        <taxon>Heterodermia</taxon>
    </lineage>
</organism>
<dbReference type="Gene3D" id="4.10.240.10">
    <property type="entry name" value="Zn(2)-C6 fungal-type DNA-binding domain"/>
    <property type="match status" value="1"/>
</dbReference>
<dbReference type="SUPFAM" id="SSF57701">
    <property type="entry name" value="Zn2/Cys6 DNA-binding domain"/>
    <property type="match status" value="1"/>
</dbReference>
<evidence type="ECO:0000313" key="5">
    <source>
        <dbReference type="Proteomes" id="UP000664521"/>
    </source>
</evidence>
<dbReference type="PROSITE" id="PS50048">
    <property type="entry name" value="ZN2_CY6_FUNGAL_2"/>
    <property type="match status" value="1"/>
</dbReference>
<evidence type="ECO:0000256" key="2">
    <source>
        <dbReference type="SAM" id="MobiDB-lite"/>
    </source>
</evidence>
<dbReference type="CDD" id="cd00067">
    <property type="entry name" value="GAL4"/>
    <property type="match status" value="1"/>
</dbReference>
<dbReference type="AlphaFoldDB" id="A0A8H3IXA4"/>
<dbReference type="Pfam" id="PF11951">
    <property type="entry name" value="Fungal_trans_2"/>
    <property type="match status" value="1"/>
</dbReference>
<dbReference type="OrthoDB" id="4491390at2759"/>
<evidence type="ECO:0000313" key="4">
    <source>
        <dbReference type="EMBL" id="CAF9936638.1"/>
    </source>
</evidence>
<feature type="compositionally biased region" description="Low complexity" evidence="2">
    <location>
        <begin position="77"/>
        <end position="92"/>
    </location>
</feature>
<dbReference type="Proteomes" id="UP000664521">
    <property type="component" value="Unassembled WGS sequence"/>
</dbReference>
<evidence type="ECO:0000256" key="1">
    <source>
        <dbReference type="ARBA" id="ARBA00023242"/>
    </source>
</evidence>
<comment type="caution">
    <text evidence="4">The sequence shown here is derived from an EMBL/GenBank/DDBJ whole genome shotgun (WGS) entry which is preliminary data.</text>
</comment>
<dbReference type="InterPro" id="IPR001138">
    <property type="entry name" value="Zn2Cys6_DnaBD"/>
</dbReference>
<reference evidence="4" key="1">
    <citation type="submission" date="2021-03" db="EMBL/GenBank/DDBJ databases">
        <authorList>
            <person name="Tagirdzhanova G."/>
        </authorList>
    </citation>
    <scope>NUCLEOTIDE SEQUENCE</scope>
</reference>
<protein>
    <recommendedName>
        <fullName evidence="3">Zn(2)-C6 fungal-type domain-containing protein</fullName>
    </recommendedName>
</protein>
<feature type="domain" description="Zn(2)-C6 fungal-type" evidence="3">
    <location>
        <begin position="9"/>
        <end position="37"/>
    </location>
</feature>
<dbReference type="PROSITE" id="PS00463">
    <property type="entry name" value="ZN2_CY6_FUNGAL_1"/>
    <property type="match status" value="1"/>
</dbReference>
<keyword evidence="1" id="KW-0539">Nucleus</keyword>
<dbReference type="GO" id="GO:0008270">
    <property type="term" value="F:zinc ion binding"/>
    <property type="evidence" value="ECO:0007669"/>
    <property type="project" value="InterPro"/>
</dbReference>
<dbReference type="InterPro" id="IPR036864">
    <property type="entry name" value="Zn2-C6_fun-type_DNA-bd_sf"/>
</dbReference>
<sequence length="519" mass="57987">MPTTSRTAGCYACRRMKVKCDEQKPSCARCERGGRQCPGYRATGDFIFRSMNLSAKNKSLQQKRGTNKAMPARAQVSSSMSGSSDRQSGSSNSNLVIAYRTTGDSTKTLAPPVPTNWHQQAICQFFYNYVIPVDDKGRGGYLNFLPKMYQQTQGTPFLVEALDAVSMASLASRNSMPYLMMCARRSYGKALTLVNMILNRPEQRKSDELQASLILLTKYEMITGDKDSLFGSHCAGLVHLISYRGKEQFQSDIGSQIYTLIHCRQTLIDLAHQRLSGMGVEAPLEVVHKKPHRARFLNWLSRMSALNGVLAQNLRGAPGRVLFPKGWDLEVLALEEEIRQWQETALQIWPYWPLSPYDATSGLVYPKAIYVCSGLLQSQAYNLIWCGRIHLLHAMLVYRSTLTENEALESPLPSASSIKQDLLQMVDNICNFVPFMLGEVDERGALRAPGRGKAVGALFLMWLLHVAGSVSIMPQSQQDWIAGRLLHIGHSVGIQQALALKDFRDLQRRTTPGMPLSMR</sequence>
<dbReference type="InterPro" id="IPR021858">
    <property type="entry name" value="Fun_TF"/>
</dbReference>
<name>A0A8H3IXA4_9LECA</name>
<dbReference type="Pfam" id="PF00172">
    <property type="entry name" value="Zn_clus"/>
    <property type="match status" value="1"/>
</dbReference>